<keyword evidence="3" id="KW-1185">Reference proteome</keyword>
<comment type="caution">
    <text evidence="2">The sequence shown here is derived from an EMBL/GenBank/DDBJ whole genome shotgun (WGS) entry which is preliminary data.</text>
</comment>
<dbReference type="Proteomes" id="UP001044222">
    <property type="component" value="Unassembled WGS sequence"/>
</dbReference>
<accession>A0A9D3MHY3</accession>
<organism evidence="2 3">
    <name type="scientific">Anguilla anguilla</name>
    <name type="common">European freshwater eel</name>
    <name type="synonym">Muraena anguilla</name>
    <dbReference type="NCBI Taxonomy" id="7936"/>
    <lineage>
        <taxon>Eukaryota</taxon>
        <taxon>Metazoa</taxon>
        <taxon>Chordata</taxon>
        <taxon>Craniata</taxon>
        <taxon>Vertebrata</taxon>
        <taxon>Euteleostomi</taxon>
        <taxon>Actinopterygii</taxon>
        <taxon>Neopterygii</taxon>
        <taxon>Teleostei</taxon>
        <taxon>Anguilliformes</taxon>
        <taxon>Anguillidae</taxon>
        <taxon>Anguilla</taxon>
    </lineage>
</organism>
<feature type="signal peptide" evidence="1">
    <location>
        <begin position="1"/>
        <end position="20"/>
    </location>
</feature>
<evidence type="ECO:0000313" key="2">
    <source>
        <dbReference type="EMBL" id="KAG5848227.1"/>
    </source>
</evidence>
<feature type="chain" id="PRO_5039380486" description="Secreted protein" evidence="1">
    <location>
        <begin position="21"/>
        <end position="92"/>
    </location>
</feature>
<evidence type="ECO:0000313" key="3">
    <source>
        <dbReference type="Proteomes" id="UP001044222"/>
    </source>
</evidence>
<gene>
    <name evidence="2" type="ORF">ANANG_G00096210</name>
</gene>
<dbReference type="AlphaFoldDB" id="A0A9D3MHY3"/>
<protein>
    <recommendedName>
        <fullName evidence="4">Secreted protein</fullName>
    </recommendedName>
</protein>
<evidence type="ECO:0000256" key="1">
    <source>
        <dbReference type="SAM" id="SignalP"/>
    </source>
</evidence>
<reference evidence="2" key="1">
    <citation type="submission" date="2021-01" db="EMBL/GenBank/DDBJ databases">
        <title>A chromosome-scale assembly of European eel, Anguilla anguilla.</title>
        <authorList>
            <person name="Henkel C."/>
            <person name="Jong-Raadsen S.A."/>
            <person name="Dufour S."/>
            <person name="Weltzien F.-A."/>
            <person name="Palstra A.P."/>
            <person name="Pelster B."/>
            <person name="Spaink H.P."/>
            <person name="Van Den Thillart G.E."/>
            <person name="Jansen H."/>
            <person name="Zahm M."/>
            <person name="Klopp C."/>
            <person name="Cedric C."/>
            <person name="Louis A."/>
            <person name="Berthelot C."/>
            <person name="Parey E."/>
            <person name="Roest Crollius H."/>
            <person name="Montfort J."/>
            <person name="Robinson-Rechavi M."/>
            <person name="Bucao C."/>
            <person name="Bouchez O."/>
            <person name="Gislard M."/>
            <person name="Lluch J."/>
            <person name="Milhes M."/>
            <person name="Lampietro C."/>
            <person name="Lopez Roques C."/>
            <person name="Donnadieu C."/>
            <person name="Braasch I."/>
            <person name="Desvignes T."/>
            <person name="Postlethwait J."/>
            <person name="Bobe J."/>
            <person name="Guiguen Y."/>
            <person name="Dirks R."/>
        </authorList>
    </citation>
    <scope>NUCLEOTIDE SEQUENCE</scope>
    <source>
        <strain evidence="2">Tag_6206</strain>
        <tissue evidence="2">Liver</tissue>
    </source>
</reference>
<dbReference type="EMBL" id="JAFIRN010000005">
    <property type="protein sequence ID" value="KAG5848227.1"/>
    <property type="molecule type" value="Genomic_DNA"/>
</dbReference>
<keyword evidence="1" id="KW-0732">Signal</keyword>
<proteinExistence type="predicted"/>
<sequence length="92" mass="10358">MNRFLLVFTQICFLLSRSRPTEHNVGSVTVRPAEMSVGNSYPHVPALCKVAGKTTMIINCKSSGRPSIVIGGAHEDRLWRLVKLMRTMRSDW</sequence>
<evidence type="ECO:0008006" key="4">
    <source>
        <dbReference type="Google" id="ProtNLM"/>
    </source>
</evidence>
<name>A0A9D3MHY3_ANGAN</name>